<evidence type="ECO:0000256" key="9">
    <source>
        <dbReference type="SAM" id="MobiDB-lite"/>
    </source>
</evidence>
<keyword evidence="7 8" id="KW-0407">Ion channel</keyword>
<feature type="transmembrane region" description="Helical" evidence="10">
    <location>
        <begin position="317"/>
        <end position="339"/>
    </location>
</feature>
<dbReference type="Pfam" id="PF07885">
    <property type="entry name" value="Ion_trans_2"/>
    <property type="match status" value="2"/>
</dbReference>
<keyword evidence="4 10" id="KW-1133">Transmembrane helix</keyword>
<feature type="transmembrane region" description="Helical" evidence="10">
    <location>
        <begin position="171"/>
        <end position="189"/>
    </location>
</feature>
<feature type="transmembrane region" description="Helical" evidence="10">
    <location>
        <begin position="76"/>
        <end position="100"/>
    </location>
</feature>
<evidence type="ECO:0000256" key="6">
    <source>
        <dbReference type="ARBA" id="ARBA00023136"/>
    </source>
</evidence>
<keyword evidence="2 8" id="KW-0813">Transport</keyword>
<evidence type="ECO:0000256" key="3">
    <source>
        <dbReference type="ARBA" id="ARBA00022692"/>
    </source>
</evidence>
<dbReference type="InterPro" id="IPR003280">
    <property type="entry name" value="2pore_dom_K_chnl"/>
</dbReference>
<gene>
    <name evidence="13" type="primary">LOC116292105</name>
</gene>
<comment type="similarity">
    <text evidence="8">Belongs to the two pore domain potassium channel (TC 1.A.1.8) family.</text>
</comment>
<evidence type="ECO:0000256" key="7">
    <source>
        <dbReference type="ARBA" id="ARBA00023303"/>
    </source>
</evidence>
<evidence type="ECO:0000259" key="11">
    <source>
        <dbReference type="Pfam" id="PF07885"/>
    </source>
</evidence>
<dbReference type="GO" id="GO:0030322">
    <property type="term" value="P:stabilization of membrane potential"/>
    <property type="evidence" value="ECO:0007669"/>
    <property type="project" value="TreeGrafter"/>
</dbReference>
<reference evidence="13" key="1">
    <citation type="submission" date="2025-08" db="UniProtKB">
        <authorList>
            <consortium name="RefSeq"/>
        </authorList>
    </citation>
    <scope>IDENTIFICATION</scope>
    <source>
        <tissue evidence="13">Tentacle</tissue>
    </source>
</reference>
<dbReference type="PANTHER" id="PTHR11003">
    <property type="entry name" value="POTASSIUM CHANNEL, SUBFAMILY K"/>
    <property type="match status" value="1"/>
</dbReference>
<dbReference type="RefSeq" id="XP_031555214.1">
    <property type="nucleotide sequence ID" value="XM_031699354.1"/>
</dbReference>
<dbReference type="GeneID" id="116292105"/>
<dbReference type="InterPro" id="IPR013099">
    <property type="entry name" value="K_chnl_dom"/>
</dbReference>
<keyword evidence="12" id="KW-1185">Reference proteome</keyword>
<dbReference type="SUPFAM" id="SSF81324">
    <property type="entry name" value="Voltage-gated potassium channels"/>
    <property type="match status" value="2"/>
</dbReference>
<evidence type="ECO:0000256" key="1">
    <source>
        <dbReference type="ARBA" id="ARBA00004141"/>
    </source>
</evidence>
<feature type="compositionally biased region" description="Basic and acidic residues" evidence="9">
    <location>
        <begin position="15"/>
        <end position="28"/>
    </location>
</feature>
<feature type="transmembrane region" description="Helical" evidence="10">
    <location>
        <begin position="201"/>
        <end position="221"/>
    </location>
</feature>
<dbReference type="PANTHER" id="PTHR11003:SF345">
    <property type="entry name" value="TWIK FAMILY OF POTASSIUM CHANNELS PROTEIN 18"/>
    <property type="match status" value="1"/>
</dbReference>
<feature type="transmembrane region" description="Helical" evidence="10">
    <location>
        <begin position="294"/>
        <end position="311"/>
    </location>
</feature>
<evidence type="ECO:0000313" key="12">
    <source>
        <dbReference type="Proteomes" id="UP000515163"/>
    </source>
</evidence>
<dbReference type="GO" id="GO:0015271">
    <property type="term" value="F:outward rectifier potassium channel activity"/>
    <property type="evidence" value="ECO:0007669"/>
    <property type="project" value="TreeGrafter"/>
</dbReference>
<dbReference type="InParanoid" id="A0A6P8HFM8"/>
<dbReference type="Proteomes" id="UP000515163">
    <property type="component" value="Unplaced"/>
</dbReference>
<evidence type="ECO:0000256" key="2">
    <source>
        <dbReference type="ARBA" id="ARBA00022448"/>
    </source>
</evidence>
<dbReference type="PRINTS" id="PR01333">
    <property type="entry name" value="2POREKCHANEL"/>
</dbReference>
<keyword evidence="3 8" id="KW-0812">Transmembrane</keyword>
<feature type="region of interest" description="Disordered" evidence="9">
    <location>
        <begin position="363"/>
        <end position="407"/>
    </location>
</feature>
<feature type="domain" description="Potassium channel" evidence="11">
    <location>
        <begin position="271"/>
        <end position="342"/>
    </location>
</feature>
<evidence type="ECO:0000256" key="8">
    <source>
        <dbReference type="RuleBase" id="RU003857"/>
    </source>
</evidence>
<sequence>MPSFKKINEQEEEAEKILQEKPDSEKTKSSFNPTKIGQSLRKINPKKHYQKHVHKRLKGSMKWMLWITKKVQSRGAAFPLFLVLVNTLYLVLGGLLFMLLEKQPPVKINPSNELAEIFNILKNSNVGSQALPDFKSGSAMVSNLTSSDIDRFENVLERINSERVAASKPEWTVLNSIFFCMTVTTTIGYGHLAPVTTFGRMICVIYALLGIPLTLALMAVIGKLVGDSINHACSLFLKWLQRLYPKYEYESNNPDNEDGEIDAPLWLGLLILFLFTAITAALHCWMEGWDFGTAFYFQYVTYLTIGFGDVVPDKPKFVFIDIFLTFLGLAVLSVTLSLIASNLHHQMQKTSFLENLMEDELSDASSVTSDQDIENNGKNGKRKKEEESAGITSSDSSGGKSYGTTQP</sequence>
<proteinExistence type="inferred from homology"/>
<name>A0A6P8HFM8_ACTTE</name>
<dbReference type="GO" id="GO:0005886">
    <property type="term" value="C:plasma membrane"/>
    <property type="evidence" value="ECO:0007669"/>
    <property type="project" value="TreeGrafter"/>
</dbReference>
<accession>A0A6P8HFM8</accession>
<protein>
    <submittedName>
        <fullName evidence="13">Potassium channel subfamily K member 18-like</fullName>
    </submittedName>
</protein>
<evidence type="ECO:0000256" key="10">
    <source>
        <dbReference type="SAM" id="Phobius"/>
    </source>
</evidence>
<dbReference type="AlphaFoldDB" id="A0A6P8HFM8"/>
<keyword evidence="5 8" id="KW-0406">Ion transport</keyword>
<feature type="region of interest" description="Disordered" evidence="9">
    <location>
        <begin position="1"/>
        <end position="36"/>
    </location>
</feature>
<dbReference type="GO" id="GO:0022841">
    <property type="term" value="F:potassium ion leak channel activity"/>
    <property type="evidence" value="ECO:0007669"/>
    <property type="project" value="TreeGrafter"/>
</dbReference>
<evidence type="ECO:0000256" key="4">
    <source>
        <dbReference type="ARBA" id="ARBA00022989"/>
    </source>
</evidence>
<comment type="subcellular location">
    <subcellularLocation>
        <location evidence="1">Membrane</location>
        <topology evidence="1">Multi-pass membrane protein</topology>
    </subcellularLocation>
</comment>
<feature type="transmembrane region" description="Helical" evidence="10">
    <location>
        <begin position="263"/>
        <end position="282"/>
    </location>
</feature>
<dbReference type="Gene3D" id="1.10.287.70">
    <property type="match status" value="1"/>
</dbReference>
<dbReference type="KEGG" id="aten:116292105"/>
<evidence type="ECO:0000256" key="5">
    <source>
        <dbReference type="ARBA" id="ARBA00023065"/>
    </source>
</evidence>
<feature type="compositionally biased region" description="Polar residues" evidence="9">
    <location>
        <begin position="390"/>
        <end position="407"/>
    </location>
</feature>
<evidence type="ECO:0000313" key="13">
    <source>
        <dbReference type="RefSeq" id="XP_031555214.1"/>
    </source>
</evidence>
<feature type="domain" description="Potassium channel" evidence="11">
    <location>
        <begin position="169"/>
        <end position="225"/>
    </location>
</feature>
<dbReference type="OrthoDB" id="297496at2759"/>
<keyword evidence="6 10" id="KW-0472">Membrane</keyword>
<organism evidence="12 13">
    <name type="scientific">Actinia tenebrosa</name>
    <name type="common">Australian red waratah sea anemone</name>
    <dbReference type="NCBI Taxonomy" id="6105"/>
    <lineage>
        <taxon>Eukaryota</taxon>
        <taxon>Metazoa</taxon>
        <taxon>Cnidaria</taxon>
        <taxon>Anthozoa</taxon>
        <taxon>Hexacorallia</taxon>
        <taxon>Actiniaria</taxon>
        <taxon>Actiniidae</taxon>
        <taxon>Actinia</taxon>
    </lineage>
</organism>